<accession>A0A3S0AF33</accession>
<evidence type="ECO:0000313" key="3">
    <source>
        <dbReference type="Proteomes" id="UP000267585"/>
    </source>
</evidence>
<dbReference type="AlphaFoldDB" id="A0A3S0AF33"/>
<organism evidence="2 3">
    <name type="scientific">Arenibacter aquaticus</name>
    <dbReference type="NCBI Taxonomy" id="2489054"/>
    <lineage>
        <taxon>Bacteria</taxon>
        <taxon>Pseudomonadati</taxon>
        <taxon>Bacteroidota</taxon>
        <taxon>Flavobacteriia</taxon>
        <taxon>Flavobacteriales</taxon>
        <taxon>Flavobacteriaceae</taxon>
        <taxon>Arenibacter</taxon>
    </lineage>
</organism>
<proteinExistence type="predicted"/>
<dbReference type="Proteomes" id="UP000267585">
    <property type="component" value="Unassembled WGS sequence"/>
</dbReference>
<sequence length="257" mass="30016">MEIALGGIVLLIILLPGISFRKGYFSEEFSNQYTIRDFFQLFINTLFPSLISYLLFLPVIYFIFGYYYDFRILLGILSSGEELVENSIKRIDNFKFEILLFQVIINSASFAFGYKLKDLILKDSYDAKNKFFRYKNVWHYLLSAKFILFKRSQIELINDTIKDIDITFIDALLTLGEHSYIYTGILVDYELSSDGGLDLLYLKNAQRKFISEGNSTKYKDIDGHVIILKYDNIVNLNLSFIKVSELDNDIVEFRLIE</sequence>
<name>A0A3S0AF33_9FLAO</name>
<dbReference type="RefSeq" id="WP_126162132.1">
    <property type="nucleotide sequence ID" value="NZ_RQPJ01000003.1"/>
</dbReference>
<keyword evidence="1" id="KW-1133">Transmembrane helix</keyword>
<gene>
    <name evidence="2" type="ORF">EHW67_09485</name>
</gene>
<comment type="caution">
    <text evidence="2">The sequence shown here is derived from an EMBL/GenBank/DDBJ whole genome shotgun (WGS) entry which is preliminary data.</text>
</comment>
<reference evidence="2 3" key="1">
    <citation type="submission" date="2018-11" db="EMBL/GenBank/DDBJ databases">
        <title>Arenibacter aquaticus sp.nov., a marine bacterium isolated from surface seawater in the South China Sea.</title>
        <authorList>
            <person name="Guo J."/>
            <person name="Sun J."/>
        </authorList>
    </citation>
    <scope>NUCLEOTIDE SEQUENCE [LARGE SCALE GENOMIC DNA]</scope>
    <source>
        <strain evidence="2 3">GUO666</strain>
    </source>
</reference>
<evidence type="ECO:0000256" key="1">
    <source>
        <dbReference type="SAM" id="Phobius"/>
    </source>
</evidence>
<keyword evidence="3" id="KW-1185">Reference proteome</keyword>
<protein>
    <submittedName>
        <fullName evidence="2">Uncharacterized protein</fullName>
    </submittedName>
</protein>
<keyword evidence="1" id="KW-0472">Membrane</keyword>
<feature type="transmembrane region" description="Helical" evidence="1">
    <location>
        <begin position="45"/>
        <end position="68"/>
    </location>
</feature>
<evidence type="ECO:0000313" key="2">
    <source>
        <dbReference type="EMBL" id="RTE54144.1"/>
    </source>
</evidence>
<dbReference type="EMBL" id="RQPJ01000003">
    <property type="protein sequence ID" value="RTE54144.1"/>
    <property type="molecule type" value="Genomic_DNA"/>
</dbReference>
<keyword evidence="1" id="KW-0812">Transmembrane</keyword>
<dbReference type="OrthoDB" id="674965at2"/>